<name>A0A0P9F191_RHOGW</name>
<dbReference type="PRINTS" id="PR00926">
    <property type="entry name" value="MITOCARRIER"/>
</dbReference>
<dbReference type="AlphaFoldDB" id="A0A0P9F191"/>
<keyword evidence="7" id="KW-0496">Mitochondrion</keyword>
<keyword evidence="5" id="KW-0677">Repeat</keyword>
<dbReference type="InterPro" id="IPR044712">
    <property type="entry name" value="SLC25A32-like"/>
</dbReference>
<organism evidence="11 12">
    <name type="scientific">Rhodotorula graminis (strain WP1)</name>
    <dbReference type="NCBI Taxonomy" id="578459"/>
    <lineage>
        <taxon>Eukaryota</taxon>
        <taxon>Fungi</taxon>
        <taxon>Dikarya</taxon>
        <taxon>Basidiomycota</taxon>
        <taxon>Pucciniomycotina</taxon>
        <taxon>Microbotryomycetes</taxon>
        <taxon>Sporidiobolales</taxon>
        <taxon>Sporidiobolaceae</taxon>
        <taxon>Rhodotorula</taxon>
    </lineage>
</organism>
<dbReference type="PANTHER" id="PTHR45683">
    <property type="entry name" value="MITOCHONDRIAL NICOTINAMIDE ADENINE DINUCLEOTIDE TRANSPORTER 1-RELATED-RELATED"/>
    <property type="match status" value="1"/>
</dbReference>
<keyword evidence="8 9" id="KW-0472">Membrane</keyword>
<dbReference type="GeneID" id="28979153"/>
<protein>
    <recommendedName>
        <fullName evidence="13">Mitochondrial carrier protein</fullName>
    </recommendedName>
</protein>
<evidence type="ECO:0000256" key="5">
    <source>
        <dbReference type="ARBA" id="ARBA00022737"/>
    </source>
</evidence>
<evidence type="ECO:0000256" key="10">
    <source>
        <dbReference type="RuleBase" id="RU000488"/>
    </source>
</evidence>
<comment type="similarity">
    <text evidence="2 10">Belongs to the mitochondrial carrier (TC 2.A.29) family.</text>
</comment>
<evidence type="ECO:0000256" key="8">
    <source>
        <dbReference type="ARBA" id="ARBA00023136"/>
    </source>
</evidence>
<dbReference type="Proteomes" id="UP000053890">
    <property type="component" value="Unassembled WGS sequence"/>
</dbReference>
<evidence type="ECO:0000256" key="9">
    <source>
        <dbReference type="PROSITE-ProRule" id="PRU00282"/>
    </source>
</evidence>
<evidence type="ECO:0000256" key="4">
    <source>
        <dbReference type="ARBA" id="ARBA00022692"/>
    </source>
</evidence>
<feature type="repeat" description="Solcar" evidence="9">
    <location>
        <begin position="1"/>
        <end position="81"/>
    </location>
</feature>
<keyword evidence="4 9" id="KW-0812">Transmembrane</keyword>
<comment type="subcellular location">
    <subcellularLocation>
        <location evidence="1">Mitochondrion membrane</location>
        <topology evidence="1">Multi-pass membrane protein</topology>
    </subcellularLocation>
</comment>
<evidence type="ECO:0000313" key="12">
    <source>
        <dbReference type="Proteomes" id="UP000053890"/>
    </source>
</evidence>
<dbReference type="GO" id="GO:0015215">
    <property type="term" value="F:nucleotide transmembrane transporter activity"/>
    <property type="evidence" value="ECO:0007669"/>
    <property type="project" value="UniProtKB-ARBA"/>
</dbReference>
<sequence length="314" mass="34282">MLAGAGAGLVSSIVTCPLDVVKTKLQAGGASGGSGGVLGITKHIWLNDGFRGLYRGLGPTVIGYLPTWAIYFTVYDQVKGRLSEIRGPDDPIAHIISAMTAGASGTIATNPLWVIKTRFMTQQVTAGEKRYRHTWDAFARIYREEGFRAFYRGMLPSLFGVVHVAVQFPLYEQFKVMSRPADGSDIPSSTILVCSSGSKMIASIATYPHEVLRTRLQIQKQQRAKASSSSGASSTPSGPAFEGVVKTYHRILREEGVAGFYRGLGVNLLRTVPASALTILTYELIFRHLHRIGEQAEQEAEKAYADKKRRRGDE</sequence>
<evidence type="ECO:0000256" key="1">
    <source>
        <dbReference type="ARBA" id="ARBA00004225"/>
    </source>
</evidence>
<dbReference type="Gene3D" id="1.50.40.10">
    <property type="entry name" value="Mitochondrial carrier domain"/>
    <property type="match status" value="1"/>
</dbReference>
<evidence type="ECO:0000256" key="2">
    <source>
        <dbReference type="ARBA" id="ARBA00006375"/>
    </source>
</evidence>
<dbReference type="InterPro" id="IPR018108">
    <property type="entry name" value="MCP_transmembrane"/>
</dbReference>
<dbReference type="GO" id="GO:0031966">
    <property type="term" value="C:mitochondrial membrane"/>
    <property type="evidence" value="ECO:0007669"/>
    <property type="project" value="UniProtKB-SubCell"/>
</dbReference>
<keyword evidence="12" id="KW-1185">Reference proteome</keyword>
<dbReference type="FunFam" id="1.50.40.10:FF:000075">
    <property type="entry name" value="Nicotinamide adenine dinucleotide transporter 2, mitochondrial"/>
    <property type="match status" value="1"/>
</dbReference>
<evidence type="ECO:0008006" key="13">
    <source>
        <dbReference type="Google" id="ProtNLM"/>
    </source>
</evidence>
<dbReference type="SUPFAM" id="SSF103506">
    <property type="entry name" value="Mitochondrial carrier"/>
    <property type="match status" value="1"/>
</dbReference>
<dbReference type="OrthoDB" id="10266426at2759"/>
<dbReference type="STRING" id="578459.A0A0P9F191"/>
<dbReference type="InterPro" id="IPR002067">
    <property type="entry name" value="MCP"/>
</dbReference>
<keyword evidence="3 10" id="KW-0813">Transport</keyword>
<evidence type="ECO:0000313" key="11">
    <source>
        <dbReference type="EMBL" id="KPV73322.1"/>
    </source>
</evidence>
<dbReference type="RefSeq" id="XP_018269371.1">
    <property type="nucleotide sequence ID" value="XM_018418706.1"/>
</dbReference>
<evidence type="ECO:0000256" key="7">
    <source>
        <dbReference type="ARBA" id="ARBA00023128"/>
    </source>
</evidence>
<accession>A0A0P9F191</accession>
<feature type="repeat" description="Solcar" evidence="9">
    <location>
        <begin position="89"/>
        <end position="177"/>
    </location>
</feature>
<evidence type="ECO:0000256" key="3">
    <source>
        <dbReference type="ARBA" id="ARBA00022448"/>
    </source>
</evidence>
<keyword evidence="6" id="KW-1133">Transmembrane helix</keyword>
<evidence type="ECO:0000256" key="6">
    <source>
        <dbReference type="ARBA" id="ARBA00022989"/>
    </source>
</evidence>
<dbReference type="OMA" id="AFYNGMG"/>
<dbReference type="Pfam" id="PF00153">
    <property type="entry name" value="Mito_carr"/>
    <property type="match status" value="3"/>
</dbReference>
<proteinExistence type="inferred from homology"/>
<reference evidence="11 12" key="1">
    <citation type="journal article" date="2015" name="Front. Microbiol.">
        <title>Genome sequence of the plant growth promoting endophytic yeast Rhodotorula graminis WP1.</title>
        <authorList>
            <person name="Firrincieli A."/>
            <person name="Otillar R."/>
            <person name="Salamov A."/>
            <person name="Schmutz J."/>
            <person name="Khan Z."/>
            <person name="Redman R.S."/>
            <person name="Fleck N.D."/>
            <person name="Lindquist E."/>
            <person name="Grigoriev I.V."/>
            <person name="Doty S.L."/>
        </authorList>
    </citation>
    <scope>NUCLEOTIDE SEQUENCE [LARGE SCALE GENOMIC DNA]</scope>
    <source>
        <strain evidence="11 12">WP1</strain>
    </source>
</reference>
<dbReference type="PROSITE" id="PS50920">
    <property type="entry name" value="SOLCAR"/>
    <property type="match status" value="3"/>
</dbReference>
<gene>
    <name evidence="11" type="ORF">RHOBADRAFT_65432</name>
</gene>
<feature type="repeat" description="Solcar" evidence="9">
    <location>
        <begin position="189"/>
        <end position="288"/>
    </location>
</feature>
<dbReference type="InterPro" id="IPR023395">
    <property type="entry name" value="MCP_dom_sf"/>
</dbReference>
<dbReference type="EMBL" id="KQ474083">
    <property type="protein sequence ID" value="KPV73322.1"/>
    <property type="molecule type" value="Genomic_DNA"/>
</dbReference>